<keyword evidence="2" id="KW-1133">Transmembrane helix</keyword>
<keyword evidence="4" id="KW-1185">Reference proteome</keyword>
<protein>
    <submittedName>
        <fullName evidence="3">Uncharacterized protein</fullName>
    </submittedName>
</protein>
<feature type="compositionally biased region" description="Basic and acidic residues" evidence="1">
    <location>
        <begin position="146"/>
        <end position="156"/>
    </location>
</feature>
<dbReference type="EMBL" id="BEXT01000001">
    <property type="protein sequence ID" value="GBC64008.1"/>
    <property type="molecule type" value="Genomic_DNA"/>
</dbReference>
<comment type="caution">
    <text evidence="3">The sequence shown here is derived from an EMBL/GenBank/DDBJ whole genome shotgun (WGS) entry which is preliminary data.</text>
</comment>
<feature type="compositionally biased region" description="Low complexity" evidence="1">
    <location>
        <begin position="492"/>
        <end position="505"/>
    </location>
</feature>
<feature type="compositionally biased region" description="Basic and acidic residues" evidence="1">
    <location>
        <begin position="509"/>
        <end position="519"/>
    </location>
</feature>
<feature type="region of interest" description="Disordered" evidence="1">
    <location>
        <begin position="68"/>
        <end position="323"/>
    </location>
</feature>
<dbReference type="RefSeq" id="WP_124331017.1">
    <property type="nucleotide sequence ID" value="NZ_BEXT01000001.1"/>
</dbReference>
<feature type="compositionally biased region" description="Basic and acidic residues" evidence="1">
    <location>
        <begin position="210"/>
        <end position="224"/>
    </location>
</feature>
<feature type="region of interest" description="Disordered" evidence="1">
    <location>
        <begin position="485"/>
        <end position="530"/>
    </location>
</feature>
<reference evidence="4" key="2">
    <citation type="submission" date="2019-01" db="EMBL/GenBank/DDBJ databases">
        <title>Genome sequence of Desulfonema ishimotonii strain Tokyo 01.</title>
        <authorList>
            <person name="Fukui M."/>
        </authorList>
    </citation>
    <scope>NUCLEOTIDE SEQUENCE [LARGE SCALE GENOMIC DNA]</scope>
    <source>
        <strain evidence="4">Tokyo 01</strain>
    </source>
</reference>
<feature type="compositionally biased region" description="Basic residues" evidence="1">
    <location>
        <begin position="277"/>
        <end position="286"/>
    </location>
</feature>
<name>A0A401G440_9BACT</name>
<feature type="compositionally biased region" description="Basic and acidic residues" evidence="1">
    <location>
        <begin position="164"/>
        <end position="178"/>
    </location>
</feature>
<gene>
    <name evidence="3" type="ORF">DENIS_5008</name>
</gene>
<dbReference type="Proteomes" id="UP000288096">
    <property type="component" value="Unassembled WGS sequence"/>
</dbReference>
<evidence type="ECO:0000313" key="3">
    <source>
        <dbReference type="EMBL" id="GBC64008.1"/>
    </source>
</evidence>
<keyword evidence="2" id="KW-0812">Transmembrane</keyword>
<feature type="compositionally biased region" description="Basic and acidic residues" evidence="1">
    <location>
        <begin position="85"/>
        <end position="110"/>
    </location>
</feature>
<organism evidence="3 4">
    <name type="scientific">Desulfonema ishimotonii</name>
    <dbReference type="NCBI Taxonomy" id="45657"/>
    <lineage>
        <taxon>Bacteria</taxon>
        <taxon>Pseudomonadati</taxon>
        <taxon>Thermodesulfobacteriota</taxon>
        <taxon>Desulfobacteria</taxon>
        <taxon>Desulfobacterales</taxon>
        <taxon>Desulfococcaceae</taxon>
        <taxon>Desulfonema</taxon>
    </lineage>
</organism>
<evidence type="ECO:0000313" key="4">
    <source>
        <dbReference type="Proteomes" id="UP000288096"/>
    </source>
</evidence>
<feature type="compositionally biased region" description="Polar residues" evidence="1">
    <location>
        <begin position="294"/>
        <end position="312"/>
    </location>
</feature>
<dbReference type="AlphaFoldDB" id="A0A401G440"/>
<sequence length="543" mass="58656">MAVKRYDFNEDDYQYFIRIFPGAKGLAWQSDEGENRRYVKMDIEPPPEDVVNLLGKDLDLCLMRLRSHEKEGPTGSAPAPRISKKNSDKKGNEKNAVPEKPVESASEQKNDSPAVTDTQEKEGLPDGASKKSSDKKKRGKNAVPEKPVESVSEQKSDSPAVTDTQKKEGLPDGASKKSSDKKKRGKNAVPEKPVESVSEQKSDSSAVTDTQEKEGLPDGASKKSSDKKKRGKNAAPEKPVKSVSEQKSDSSAVTDTQEKEGLPDGASAPVTGTSKGRSGKKRRRKKAVAEKPVTSVSDQKNGSQAVTETKSSGGKPADQNASPKKGDIARLFFLILLVGLIALAFFYRFPDNFGSEPGKMPPETAEKIEPATESPGAEANDPEGSQKPDDLLGKCRAYEEKGCRVECEDGNAMDCYRDVLRRFPANVAARNGIRAIEQHYVQQVEAALNQKNGAAFRRGLKILEDINPESPDVQRLKPRVADFGKSSAARPAGGNVAAKQAAAPGKIPDSGRKTAENKPQKTTPPRFDTEALIQESLGAGFNQ</sequence>
<keyword evidence="2" id="KW-0472">Membrane</keyword>
<feature type="compositionally biased region" description="Basic and acidic residues" evidence="1">
    <location>
        <begin position="192"/>
        <end position="202"/>
    </location>
</feature>
<evidence type="ECO:0000256" key="2">
    <source>
        <dbReference type="SAM" id="Phobius"/>
    </source>
</evidence>
<feature type="transmembrane region" description="Helical" evidence="2">
    <location>
        <begin position="331"/>
        <end position="349"/>
    </location>
</feature>
<feature type="compositionally biased region" description="Basic and acidic residues" evidence="1">
    <location>
        <begin position="238"/>
        <end position="248"/>
    </location>
</feature>
<accession>A0A401G440</accession>
<feature type="compositionally biased region" description="Basic and acidic residues" evidence="1">
    <location>
        <begin position="118"/>
        <end position="132"/>
    </location>
</feature>
<reference evidence="4" key="1">
    <citation type="submission" date="2017-11" db="EMBL/GenBank/DDBJ databases">
        <authorList>
            <person name="Watanabe M."/>
            <person name="Kojima H."/>
        </authorList>
    </citation>
    <scope>NUCLEOTIDE SEQUENCE [LARGE SCALE GENOMIC DNA]</scope>
    <source>
        <strain evidence="4">Tokyo 01</strain>
    </source>
</reference>
<proteinExistence type="predicted"/>
<evidence type="ECO:0000256" key="1">
    <source>
        <dbReference type="SAM" id="MobiDB-lite"/>
    </source>
</evidence>
<feature type="region of interest" description="Disordered" evidence="1">
    <location>
        <begin position="354"/>
        <end position="390"/>
    </location>
</feature>